<dbReference type="Pfam" id="PF03747">
    <property type="entry name" value="ADP_ribosyl_GH"/>
    <property type="match status" value="1"/>
</dbReference>
<reference evidence="1 3" key="1">
    <citation type="submission" date="2017-09" db="EMBL/GenBank/DDBJ databases">
        <title>Bacterial and phytoplankton interrelationship in Kongsfjorden, an Arctic fjord.</title>
        <authorList>
            <person name="Sinha R."/>
            <person name="Krishnan K."/>
        </authorList>
    </citation>
    <scope>NUCLEOTIDE SEQUENCE [LARGE SCALE GENOMIC DNA]</scope>
    <source>
        <strain evidence="1 3">58</strain>
    </source>
</reference>
<name>A0AA91U277_9GAMM</name>
<sequence length="366" mass="39625">MDAVITSRATAALHNLFIGDALAMPVHWYYRVSDIDEAFPNGIKTFEAPPTFHPSSIMSLHSTSGGGRKAAAAQNQTSIVGDVILKGKAQYWDRPNVHYHQGMRAGDNTLNAHCALTLIEVMNAAGGHYDRDGFLRAYIQLMMADDSAHPDTYAESYHRGFFANLAKGSPPDQCAAVTHDTPSIGGLVTIAPLVIGERLRGTSLADTRQLCREHLALTHPDDFLADVCDAYVQLIDGLLFREDDTQVRELLLNAARGVSRRDLTKLVEGRHAEREVIGNVLSPACYISDAWPAVLYLACKHQQDPLQALQVNAEVGGDNVHRGSVLGVLLGLIQGEAAGDLFDQLSKQASINRAIEQLVSPDAAGL</sequence>
<evidence type="ECO:0000313" key="3">
    <source>
        <dbReference type="Proteomes" id="UP000243750"/>
    </source>
</evidence>
<dbReference type="Proteomes" id="UP000243750">
    <property type="component" value="Unassembled WGS sequence"/>
</dbReference>
<dbReference type="EMBL" id="NWMT01000187">
    <property type="protein sequence ID" value="PCC98681.1"/>
    <property type="molecule type" value="Genomic_DNA"/>
</dbReference>
<evidence type="ECO:0000313" key="4">
    <source>
        <dbReference type="Proteomes" id="UP000344571"/>
    </source>
</evidence>
<keyword evidence="4" id="KW-1185">Reference proteome</keyword>
<gene>
    <name evidence="1" type="ORF">CO192_14215</name>
    <name evidence="2" type="ORF">EAO82_10320</name>
</gene>
<protein>
    <submittedName>
        <fullName evidence="2">ADP-ribosylglycohydrolase family protein</fullName>
    </submittedName>
</protein>
<accession>A0AA91U277</accession>
<dbReference type="InterPro" id="IPR036705">
    <property type="entry name" value="Ribosyl_crysJ1_sf"/>
</dbReference>
<reference evidence="2 4" key="2">
    <citation type="submission" date="2018-10" db="EMBL/GenBank/DDBJ databases">
        <title>Complete genome sequence of Pseudomonas pelagia strain Kongs-67.</title>
        <authorList>
            <person name="Sinha R.K."/>
            <person name="Krishnan K."/>
        </authorList>
    </citation>
    <scope>NUCLEOTIDE SEQUENCE [LARGE SCALE GENOMIC DNA]</scope>
    <source>
        <strain evidence="2 4">Kongs-67</strain>
    </source>
</reference>
<dbReference type="Proteomes" id="UP000344571">
    <property type="component" value="Chromosome"/>
</dbReference>
<organism evidence="1 3">
    <name type="scientific">Halopseudomonas pelagia</name>
    <dbReference type="NCBI Taxonomy" id="553151"/>
    <lineage>
        <taxon>Bacteria</taxon>
        <taxon>Pseudomonadati</taxon>
        <taxon>Pseudomonadota</taxon>
        <taxon>Gammaproteobacteria</taxon>
        <taxon>Pseudomonadales</taxon>
        <taxon>Pseudomonadaceae</taxon>
        <taxon>Halopseudomonas</taxon>
    </lineage>
</organism>
<evidence type="ECO:0000313" key="2">
    <source>
        <dbReference type="EMBL" id="QFY56731.1"/>
    </source>
</evidence>
<dbReference type="EMBL" id="CP033116">
    <property type="protein sequence ID" value="QFY56731.1"/>
    <property type="molecule type" value="Genomic_DNA"/>
</dbReference>
<dbReference type="InterPro" id="IPR005502">
    <property type="entry name" value="Ribosyl_crysJ1"/>
</dbReference>
<dbReference type="AlphaFoldDB" id="A0AA91U277"/>
<evidence type="ECO:0000313" key="1">
    <source>
        <dbReference type="EMBL" id="PCC98681.1"/>
    </source>
</evidence>
<dbReference type="Gene3D" id="1.10.4080.10">
    <property type="entry name" value="ADP-ribosylation/Crystallin J1"/>
    <property type="match status" value="1"/>
</dbReference>
<dbReference type="SUPFAM" id="SSF101478">
    <property type="entry name" value="ADP-ribosylglycohydrolase"/>
    <property type="match status" value="1"/>
</dbReference>
<proteinExistence type="predicted"/>